<dbReference type="RefSeq" id="WP_085835461.1">
    <property type="nucleotide sequence ID" value="NZ_FWFS01000002.1"/>
</dbReference>
<dbReference type="Proteomes" id="UP000193862">
    <property type="component" value="Unassembled WGS sequence"/>
</dbReference>
<dbReference type="GO" id="GO:0052874">
    <property type="term" value="F:FMN reductase (NADH) activity"/>
    <property type="evidence" value="ECO:0007669"/>
    <property type="project" value="UniProtKB-EC"/>
</dbReference>
<sequence length="169" mass="17638">MGLAHIDETVFVPDATNTRLLRDAFGQFATGVTVVTARGPAGVVAMTANSFASVSLDPALVLWSPARASRRFEAFVQAAHFAIHIMGADQADLAFAIARHGPAVADAPMGENAEGVPILHHCLARFDCARHAVHAGGDHAIVVGAVVRASLRSGAPLAFFNGKVGRIEH</sequence>
<evidence type="ECO:0000256" key="1">
    <source>
        <dbReference type="ARBA" id="ARBA00023002"/>
    </source>
</evidence>
<dbReference type="PANTHER" id="PTHR30466:SF1">
    <property type="entry name" value="FMN REDUCTASE (NADH) RUTF"/>
    <property type="match status" value="1"/>
</dbReference>
<name>A0A1Y5RSS2_9RHOB</name>
<proteinExistence type="predicted"/>
<dbReference type="GO" id="GO:0010181">
    <property type="term" value="F:FMN binding"/>
    <property type="evidence" value="ECO:0007669"/>
    <property type="project" value="InterPro"/>
</dbReference>
<protein>
    <submittedName>
        <fullName evidence="3">FMN reductase (NADH) NtaB</fullName>
        <ecNumber evidence="3">1.5.1.42</ecNumber>
    </submittedName>
</protein>
<dbReference type="GO" id="GO:0006208">
    <property type="term" value="P:pyrimidine nucleobase catabolic process"/>
    <property type="evidence" value="ECO:0007669"/>
    <property type="project" value="TreeGrafter"/>
</dbReference>
<dbReference type="EC" id="1.5.1.42" evidence="3"/>
<evidence type="ECO:0000259" key="2">
    <source>
        <dbReference type="SMART" id="SM00903"/>
    </source>
</evidence>
<organism evidence="3 4">
    <name type="scientific">Aquimixticola soesokkakensis</name>
    <dbReference type="NCBI Taxonomy" id="1519096"/>
    <lineage>
        <taxon>Bacteria</taxon>
        <taxon>Pseudomonadati</taxon>
        <taxon>Pseudomonadota</taxon>
        <taxon>Alphaproteobacteria</taxon>
        <taxon>Rhodobacterales</taxon>
        <taxon>Paracoccaceae</taxon>
        <taxon>Aquimixticola</taxon>
    </lineage>
</organism>
<evidence type="ECO:0000313" key="3">
    <source>
        <dbReference type="EMBL" id="SLN24234.1"/>
    </source>
</evidence>
<dbReference type="AlphaFoldDB" id="A0A1Y5RSS2"/>
<dbReference type="SUPFAM" id="SSF50475">
    <property type="entry name" value="FMN-binding split barrel"/>
    <property type="match status" value="1"/>
</dbReference>
<dbReference type="InterPro" id="IPR050268">
    <property type="entry name" value="NADH-dep_flavin_reductase"/>
</dbReference>
<reference evidence="3 4" key="1">
    <citation type="submission" date="2017-03" db="EMBL/GenBank/DDBJ databases">
        <authorList>
            <person name="Afonso C.L."/>
            <person name="Miller P.J."/>
            <person name="Scott M.A."/>
            <person name="Spackman E."/>
            <person name="Goraichik I."/>
            <person name="Dimitrov K.M."/>
            <person name="Suarez D.L."/>
            <person name="Swayne D.E."/>
        </authorList>
    </citation>
    <scope>NUCLEOTIDE SEQUENCE [LARGE SCALE GENOMIC DNA]</scope>
    <source>
        <strain evidence="3 4">CECT 8620</strain>
    </source>
</reference>
<dbReference type="InterPro" id="IPR012349">
    <property type="entry name" value="Split_barrel_FMN-bd"/>
</dbReference>
<dbReference type="OrthoDB" id="9792858at2"/>
<accession>A0A1Y5RSS2</accession>
<keyword evidence="1 3" id="KW-0560">Oxidoreductase</keyword>
<dbReference type="PANTHER" id="PTHR30466">
    <property type="entry name" value="FLAVIN REDUCTASE"/>
    <property type="match status" value="1"/>
</dbReference>
<feature type="domain" description="Flavin reductase like" evidence="2">
    <location>
        <begin position="25"/>
        <end position="166"/>
    </location>
</feature>
<keyword evidence="4" id="KW-1185">Reference proteome</keyword>
<dbReference type="SMART" id="SM00903">
    <property type="entry name" value="Flavin_Reduct"/>
    <property type="match status" value="1"/>
</dbReference>
<dbReference type="EMBL" id="FWFS01000002">
    <property type="protein sequence ID" value="SLN24234.1"/>
    <property type="molecule type" value="Genomic_DNA"/>
</dbReference>
<evidence type="ECO:0000313" key="4">
    <source>
        <dbReference type="Proteomes" id="UP000193862"/>
    </source>
</evidence>
<dbReference type="Pfam" id="PF01613">
    <property type="entry name" value="Flavin_Reduct"/>
    <property type="match status" value="1"/>
</dbReference>
<gene>
    <name evidence="3" type="primary">ntaB_1</name>
    <name evidence="3" type="ORF">AQS8620_00703</name>
</gene>
<dbReference type="InterPro" id="IPR002563">
    <property type="entry name" value="Flavin_Rdtase-like_dom"/>
</dbReference>
<dbReference type="Gene3D" id="2.30.110.10">
    <property type="entry name" value="Electron Transport, Fmn-binding Protein, Chain A"/>
    <property type="match status" value="1"/>
</dbReference>
<dbReference type="GO" id="GO:0042602">
    <property type="term" value="F:riboflavin reductase (NADPH) activity"/>
    <property type="evidence" value="ECO:0007669"/>
    <property type="project" value="TreeGrafter"/>
</dbReference>